<evidence type="ECO:0000313" key="10">
    <source>
        <dbReference type="RefSeq" id="XP_026664935.2"/>
    </source>
</evidence>
<reference evidence="10" key="2">
    <citation type="submission" date="2025-08" db="UniProtKB">
        <authorList>
            <consortium name="RefSeq"/>
        </authorList>
    </citation>
    <scope>IDENTIFICATION</scope>
    <source>
        <tissue evidence="10">Young leaves</tissue>
    </source>
</reference>
<feature type="region of interest" description="Disordered" evidence="7">
    <location>
        <begin position="153"/>
        <end position="192"/>
    </location>
</feature>
<keyword evidence="5" id="KW-0010">Activator</keyword>
<feature type="compositionally biased region" description="Basic residues" evidence="7">
    <location>
        <begin position="171"/>
        <end position="192"/>
    </location>
</feature>
<dbReference type="Proteomes" id="UP000228380">
    <property type="component" value="Chromosome 7"/>
</dbReference>
<organism evidence="9 10">
    <name type="scientific">Phoenix dactylifera</name>
    <name type="common">Date palm</name>
    <dbReference type="NCBI Taxonomy" id="42345"/>
    <lineage>
        <taxon>Eukaryota</taxon>
        <taxon>Viridiplantae</taxon>
        <taxon>Streptophyta</taxon>
        <taxon>Embryophyta</taxon>
        <taxon>Tracheophyta</taxon>
        <taxon>Spermatophyta</taxon>
        <taxon>Magnoliopsida</taxon>
        <taxon>Liliopsida</taxon>
        <taxon>Arecaceae</taxon>
        <taxon>Coryphoideae</taxon>
        <taxon>Phoeniceae</taxon>
        <taxon>Phoenix</taxon>
    </lineage>
</organism>
<evidence type="ECO:0000256" key="2">
    <source>
        <dbReference type="ARBA" id="ARBA00022723"/>
    </source>
</evidence>
<dbReference type="CDD" id="cd00202">
    <property type="entry name" value="ZnF_GATA"/>
    <property type="match status" value="1"/>
</dbReference>
<comment type="similarity">
    <text evidence="1">Belongs to the type IV zinc-finger family. Class A subfamily.</text>
</comment>
<dbReference type="InterPro" id="IPR013088">
    <property type="entry name" value="Znf_NHR/GATA"/>
</dbReference>
<evidence type="ECO:0000256" key="3">
    <source>
        <dbReference type="ARBA" id="ARBA00022771"/>
    </source>
</evidence>
<sequence length="192" mass="21871">MPPVNLNLFSPPFDIDDMLKDVTIEETCDGRLCVPDDPVEDLEWFPALYDDSLVFNLLPNGGDKKSELCDALTDWEVPKKRRTRQVGRRTWSLDPPERLLYGHLLKDGVHFDMLKKCTHCITRETPLWRSGPDGPGTLCNACGIRYKSRRLLPEHQPASRPARGTTGYAATHKKVCKVRRGRKSKKSNGHIY</sequence>
<dbReference type="KEGG" id="pda:103718707"/>
<evidence type="ECO:0000256" key="6">
    <source>
        <dbReference type="PROSITE-ProRule" id="PRU00094"/>
    </source>
</evidence>
<evidence type="ECO:0000256" key="7">
    <source>
        <dbReference type="SAM" id="MobiDB-lite"/>
    </source>
</evidence>
<evidence type="ECO:0000256" key="1">
    <source>
        <dbReference type="ARBA" id="ARBA00005694"/>
    </source>
</evidence>
<dbReference type="GO" id="GO:0006355">
    <property type="term" value="P:regulation of DNA-templated transcription"/>
    <property type="evidence" value="ECO:0007669"/>
    <property type="project" value="InterPro"/>
</dbReference>
<evidence type="ECO:0000313" key="9">
    <source>
        <dbReference type="Proteomes" id="UP000228380"/>
    </source>
</evidence>
<dbReference type="GO" id="GO:0008270">
    <property type="term" value="F:zinc ion binding"/>
    <property type="evidence" value="ECO:0007669"/>
    <property type="project" value="UniProtKB-KW"/>
</dbReference>
<feature type="domain" description="GATA-type" evidence="8">
    <location>
        <begin position="115"/>
        <end position="147"/>
    </location>
</feature>
<dbReference type="Gene3D" id="3.30.50.10">
    <property type="entry name" value="Erythroid Transcription Factor GATA-1, subunit A"/>
    <property type="match status" value="1"/>
</dbReference>
<evidence type="ECO:0000256" key="4">
    <source>
        <dbReference type="ARBA" id="ARBA00022833"/>
    </source>
</evidence>
<dbReference type="PANTHER" id="PTHR45658">
    <property type="entry name" value="GATA TRANSCRIPTION FACTOR"/>
    <property type="match status" value="1"/>
</dbReference>
<dbReference type="InterPro" id="IPR000679">
    <property type="entry name" value="Znf_GATA"/>
</dbReference>
<dbReference type="SUPFAM" id="SSF57716">
    <property type="entry name" value="Glucocorticoid receptor-like (DNA-binding domain)"/>
    <property type="match status" value="1"/>
</dbReference>
<dbReference type="Pfam" id="PF00320">
    <property type="entry name" value="GATA"/>
    <property type="match status" value="1"/>
</dbReference>
<dbReference type="PROSITE" id="PS00344">
    <property type="entry name" value="GATA_ZN_FINGER_1"/>
    <property type="match status" value="1"/>
</dbReference>
<dbReference type="GeneID" id="103718707"/>
<dbReference type="GO" id="GO:0043565">
    <property type="term" value="F:sequence-specific DNA binding"/>
    <property type="evidence" value="ECO:0007669"/>
    <property type="project" value="InterPro"/>
</dbReference>
<keyword evidence="9" id="KW-1185">Reference proteome</keyword>
<reference evidence="9" key="1">
    <citation type="journal article" date="2019" name="Nat. Commun.">
        <title>Genome-wide association mapping of date palm fruit traits.</title>
        <authorList>
            <person name="Hazzouri K.M."/>
            <person name="Gros-Balthazard M."/>
            <person name="Flowers J.M."/>
            <person name="Copetti D."/>
            <person name="Lemansour A."/>
            <person name="Lebrun M."/>
            <person name="Masmoudi K."/>
            <person name="Ferrand S."/>
            <person name="Dhar M.I."/>
            <person name="Fresquez Z.A."/>
            <person name="Rosas U."/>
            <person name="Zhang J."/>
            <person name="Talag J."/>
            <person name="Lee S."/>
            <person name="Kudrna D."/>
            <person name="Powell R.F."/>
            <person name="Leitch I.J."/>
            <person name="Krueger R.R."/>
            <person name="Wing R.A."/>
            <person name="Amiri K.M.A."/>
            <person name="Purugganan M.D."/>
        </authorList>
    </citation>
    <scope>NUCLEOTIDE SEQUENCE [LARGE SCALE GENOMIC DNA]</scope>
    <source>
        <strain evidence="9">cv. Khalas</strain>
    </source>
</reference>
<evidence type="ECO:0000259" key="8">
    <source>
        <dbReference type="PROSITE" id="PS50114"/>
    </source>
</evidence>
<keyword evidence="3 6" id="KW-0863">Zinc-finger</keyword>
<dbReference type="SMART" id="SM00401">
    <property type="entry name" value="ZnF_GATA"/>
    <property type="match status" value="1"/>
</dbReference>
<dbReference type="AlphaFoldDB" id="A0A8B8JBC6"/>
<proteinExistence type="inferred from homology"/>
<dbReference type="PANTHER" id="PTHR45658:SF18">
    <property type="entry name" value="PROTEIN GAT2"/>
    <property type="match status" value="1"/>
</dbReference>
<name>A0A8B8JBC6_PHODC</name>
<keyword evidence="4" id="KW-0862">Zinc</keyword>
<evidence type="ECO:0000256" key="5">
    <source>
        <dbReference type="ARBA" id="ARBA00023159"/>
    </source>
</evidence>
<accession>A0A8B8JBC6</accession>
<gene>
    <name evidence="10" type="primary">LOC103718707</name>
</gene>
<dbReference type="InterPro" id="IPR051140">
    <property type="entry name" value="GATA_TF"/>
</dbReference>
<dbReference type="RefSeq" id="XP_026664935.2">
    <property type="nucleotide sequence ID" value="XM_026809134.2"/>
</dbReference>
<keyword evidence="2" id="KW-0479">Metal-binding</keyword>
<protein>
    <submittedName>
        <fullName evidence="10">GATA transcription factor 4-like</fullName>
    </submittedName>
</protein>
<dbReference type="PROSITE" id="PS50114">
    <property type="entry name" value="GATA_ZN_FINGER_2"/>
    <property type="match status" value="1"/>
</dbReference>